<feature type="transmembrane region" description="Helical" evidence="1">
    <location>
        <begin position="80"/>
        <end position="99"/>
    </location>
</feature>
<protein>
    <recommendedName>
        <fullName evidence="4">ABC transporter permease</fullName>
    </recommendedName>
</protein>
<feature type="transmembrane region" description="Helical" evidence="1">
    <location>
        <begin position="185"/>
        <end position="209"/>
    </location>
</feature>
<sequence>MRQLRAMMKKELFEQLKTHRLVVMLLLFTLVGVLSPAFAKMTPWLLDLVSGDMAETGIQIGNLEVTSLSSWTQYYKNMQIILFVFLILYGGILTSEYQHGTLIILLSKGLKRHNILLPKYFALLLIWTFGCLISFGITFAYTVYFWDNSIIQNLAFSLLAFYLLGVWMISVLVGASVFCRSVSAVLLVCAACFGISYFAGFFPAVSDYVPTLLLGQMDLLTGTTDCSHFLPAIVITVLLTVFNVAAAVLCFRKTSI</sequence>
<comment type="caution">
    <text evidence="2">The sequence shown here is derived from an EMBL/GenBank/DDBJ whole genome shotgun (WGS) entry which is preliminary data.</text>
</comment>
<evidence type="ECO:0000313" key="3">
    <source>
        <dbReference type="Proteomes" id="UP000261080"/>
    </source>
</evidence>
<proteinExistence type="predicted"/>
<keyword evidence="1" id="KW-0812">Transmembrane</keyword>
<evidence type="ECO:0008006" key="4">
    <source>
        <dbReference type="Google" id="ProtNLM"/>
    </source>
</evidence>
<organism evidence="2 3">
    <name type="scientific">Sellimonas intestinalis</name>
    <dbReference type="NCBI Taxonomy" id="1653434"/>
    <lineage>
        <taxon>Bacteria</taxon>
        <taxon>Bacillati</taxon>
        <taxon>Bacillota</taxon>
        <taxon>Clostridia</taxon>
        <taxon>Lachnospirales</taxon>
        <taxon>Lachnospiraceae</taxon>
        <taxon>Sellimonas</taxon>
    </lineage>
</organism>
<dbReference type="RefSeq" id="WP_024731965.1">
    <property type="nucleotide sequence ID" value="NZ_BAABYU010000001.1"/>
</dbReference>
<evidence type="ECO:0000256" key="1">
    <source>
        <dbReference type="SAM" id="Phobius"/>
    </source>
</evidence>
<dbReference type="Proteomes" id="UP000261080">
    <property type="component" value="Unassembled WGS sequence"/>
</dbReference>
<feature type="transmembrane region" description="Helical" evidence="1">
    <location>
        <begin position="150"/>
        <end position="173"/>
    </location>
</feature>
<evidence type="ECO:0000313" key="2">
    <source>
        <dbReference type="EMBL" id="RGE85025.1"/>
    </source>
</evidence>
<name>A0A3E3JZN4_9FIRM</name>
<dbReference type="EMBL" id="QVLX01000010">
    <property type="protein sequence ID" value="RGE85025.1"/>
    <property type="molecule type" value="Genomic_DNA"/>
</dbReference>
<keyword evidence="1" id="KW-1133">Transmembrane helix</keyword>
<feature type="transmembrane region" description="Helical" evidence="1">
    <location>
        <begin position="120"/>
        <end position="144"/>
    </location>
</feature>
<keyword evidence="1" id="KW-0472">Membrane</keyword>
<dbReference type="AlphaFoldDB" id="A0A3E3JZN4"/>
<dbReference type="GO" id="GO:0140359">
    <property type="term" value="F:ABC-type transporter activity"/>
    <property type="evidence" value="ECO:0007669"/>
    <property type="project" value="InterPro"/>
</dbReference>
<dbReference type="Pfam" id="PF12679">
    <property type="entry name" value="ABC2_membrane_2"/>
    <property type="match status" value="1"/>
</dbReference>
<dbReference type="GO" id="GO:0005886">
    <property type="term" value="C:plasma membrane"/>
    <property type="evidence" value="ECO:0007669"/>
    <property type="project" value="UniProtKB-SubCell"/>
</dbReference>
<feature type="transmembrane region" description="Helical" evidence="1">
    <location>
        <begin position="229"/>
        <end position="251"/>
    </location>
</feature>
<dbReference type="OrthoDB" id="4187110at2"/>
<gene>
    <name evidence="2" type="ORF">DW016_14130</name>
</gene>
<reference evidence="2 3" key="1">
    <citation type="submission" date="2018-08" db="EMBL/GenBank/DDBJ databases">
        <title>A genome reference for cultivated species of the human gut microbiota.</title>
        <authorList>
            <person name="Zou Y."/>
            <person name="Xue W."/>
            <person name="Luo G."/>
        </authorList>
    </citation>
    <scope>NUCLEOTIDE SEQUENCE [LARGE SCALE GENOMIC DNA]</scope>
    <source>
        <strain evidence="2 3">AF37-2AT</strain>
    </source>
</reference>
<keyword evidence="3" id="KW-1185">Reference proteome</keyword>
<accession>A0A3E3JZN4</accession>